<dbReference type="AlphaFoldDB" id="A0A2P2INW3"/>
<proteinExistence type="predicted"/>
<name>A0A2P2INW3_RHIMU</name>
<organism evidence="1">
    <name type="scientific">Rhizophora mucronata</name>
    <name type="common">Asiatic mangrove</name>
    <dbReference type="NCBI Taxonomy" id="61149"/>
    <lineage>
        <taxon>Eukaryota</taxon>
        <taxon>Viridiplantae</taxon>
        <taxon>Streptophyta</taxon>
        <taxon>Embryophyta</taxon>
        <taxon>Tracheophyta</taxon>
        <taxon>Spermatophyta</taxon>
        <taxon>Magnoliopsida</taxon>
        <taxon>eudicotyledons</taxon>
        <taxon>Gunneridae</taxon>
        <taxon>Pentapetalae</taxon>
        <taxon>rosids</taxon>
        <taxon>fabids</taxon>
        <taxon>Malpighiales</taxon>
        <taxon>Rhizophoraceae</taxon>
        <taxon>Rhizophora</taxon>
    </lineage>
</organism>
<protein>
    <submittedName>
        <fullName evidence="1">Uncharacterized protein</fullName>
    </submittedName>
</protein>
<reference evidence="1" key="1">
    <citation type="submission" date="2018-02" db="EMBL/GenBank/DDBJ databases">
        <title>Rhizophora mucronata_Transcriptome.</title>
        <authorList>
            <person name="Meera S.P."/>
            <person name="Sreeshan A."/>
            <person name="Augustine A."/>
        </authorList>
    </citation>
    <scope>NUCLEOTIDE SEQUENCE</scope>
    <source>
        <tissue evidence="1">Leaf</tissue>
    </source>
</reference>
<accession>A0A2P2INW3</accession>
<sequence length="36" mass="4232">MTRMILHLYHAMEISCDPFMQFGWGRGSNVVFNTQI</sequence>
<evidence type="ECO:0000313" key="1">
    <source>
        <dbReference type="EMBL" id="MBW82867.1"/>
    </source>
</evidence>
<dbReference type="EMBL" id="GGEC01002384">
    <property type="protein sequence ID" value="MBW82867.1"/>
    <property type="molecule type" value="Transcribed_RNA"/>
</dbReference>